<protein>
    <submittedName>
        <fullName evidence="1">Uncharacterized protein</fullName>
    </submittedName>
</protein>
<gene>
    <name evidence="1" type="ORF">BO78DRAFT_416230</name>
</gene>
<dbReference type="VEuPathDB" id="FungiDB:BO78DRAFT_416230"/>
<dbReference type="EMBL" id="KZ826331">
    <property type="protein sequence ID" value="PYI08931.1"/>
    <property type="molecule type" value="Genomic_DNA"/>
</dbReference>
<name>A0A319EHK3_ASPSB</name>
<organism evidence="1 2">
    <name type="scientific">Aspergillus sclerotiicarbonarius (strain CBS 121057 / IBT 28362)</name>
    <dbReference type="NCBI Taxonomy" id="1448318"/>
    <lineage>
        <taxon>Eukaryota</taxon>
        <taxon>Fungi</taxon>
        <taxon>Dikarya</taxon>
        <taxon>Ascomycota</taxon>
        <taxon>Pezizomycotina</taxon>
        <taxon>Eurotiomycetes</taxon>
        <taxon>Eurotiomycetidae</taxon>
        <taxon>Eurotiales</taxon>
        <taxon>Aspergillaceae</taxon>
        <taxon>Aspergillus</taxon>
        <taxon>Aspergillus subgen. Circumdati</taxon>
    </lineage>
</organism>
<accession>A0A319EHK3</accession>
<keyword evidence="2" id="KW-1185">Reference proteome</keyword>
<dbReference type="AlphaFoldDB" id="A0A319EHK3"/>
<evidence type="ECO:0000313" key="1">
    <source>
        <dbReference type="EMBL" id="PYI08931.1"/>
    </source>
</evidence>
<proteinExistence type="predicted"/>
<evidence type="ECO:0000313" key="2">
    <source>
        <dbReference type="Proteomes" id="UP000248423"/>
    </source>
</evidence>
<sequence length="169" mass="19666">MFAAASNDGKNCPDGIAWPARHQKVIWIHPEDPWGNSSTSWLAERADIREEFSIRTLQYLWDILVSYLAYWRTDKFDVDGPAMPFGGFPSASSKKNPLHLRREPFLERFRLLTYALEWMIDFGYGPNVLEQNVEEESTRVIPREYGVNQTTLNKHYEIEPPTLRMTAET</sequence>
<dbReference type="OrthoDB" id="206201at2759"/>
<reference evidence="1 2" key="1">
    <citation type="submission" date="2018-02" db="EMBL/GenBank/DDBJ databases">
        <title>The genomes of Aspergillus section Nigri reveals drivers in fungal speciation.</title>
        <authorList>
            <consortium name="DOE Joint Genome Institute"/>
            <person name="Vesth T.C."/>
            <person name="Nybo J."/>
            <person name="Theobald S."/>
            <person name="Brandl J."/>
            <person name="Frisvad J.C."/>
            <person name="Nielsen K.F."/>
            <person name="Lyhne E.K."/>
            <person name="Kogle M.E."/>
            <person name="Kuo A."/>
            <person name="Riley R."/>
            <person name="Clum A."/>
            <person name="Nolan M."/>
            <person name="Lipzen A."/>
            <person name="Salamov A."/>
            <person name="Henrissat B."/>
            <person name="Wiebenga A."/>
            <person name="De vries R.P."/>
            <person name="Grigoriev I.V."/>
            <person name="Mortensen U.H."/>
            <person name="Andersen M.R."/>
            <person name="Baker S.E."/>
        </authorList>
    </citation>
    <scope>NUCLEOTIDE SEQUENCE [LARGE SCALE GENOMIC DNA]</scope>
    <source>
        <strain evidence="1 2">CBS 121057</strain>
    </source>
</reference>
<dbReference type="Proteomes" id="UP000248423">
    <property type="component" value="Unassembled WGS sequence"/>
</dbReference>